<keyword evidence="1" id="KW-1133">Transmembrane helix</keyword>
<organism evidence="2 3">
    <name type="scientific">Jiella pelagia</name>
    <dbReference type="NCBI Taxonomy" id="2986949"/>
    <lineage>
        <taxon>Bacteria</taxon>
        <taxon>Pseudomonadati</taxon>
        <taxon>Pseudomonadota</taxon>
        <taxon>Alphaproteobacteria</taxon>
        <taxon>Hyphomicrobiales</taxon>
        <taxon>Aurantimonadaceae</taxon>
        <taxon>Jiella</taxon>
    </lineage>
</organism>
<keyword evidence="1" id="KW-0472">Membrane</keyword>
<dbReference type="EMBL" id="CP114029">
    <property type="protein sequence ID" value="WAP70219.1"/>
    <property type="molecule type" value="Genomic_DNA"/>
</dbReference>
<accession>A0ABY7C5B7</accession>
<evidence type="ECO:0000313" key="2">
    <source>
        <dbReference type="EMBL" id="WAP70219.1"/>
    </source>
</evidence>
<reference evidence="2" key="1">
    <citation type="submission" date="2022-12" db="EMBL/GenBank/DDBJ databases">
        <title>Jiella pelagia sp. nov., isolated from phosphonate enriched culture of Northwest Pacific surface seawater.</title>
        <authorList>
            <person name="Shin D.Y."/>
            <person name="Hwang C.Y."/>
        </authorList>
    </citation>
    <scope>NUCLEOTIDE SEQUENCE</scope>
    <source>
        <strain evidence="2">HL-NP1</strain>
    </source>
</reference>
<dbReference type="Proteomes" id="UP001164020">
    <property type="component" value="Chromosome"/>
</dbReference>
<feature type="transmembrane region" description="Helical" evidence="1">
    <location>
        <begin position="26"/>
        <end position="44"/>
    </location>
</feature>
<evidence type="ECO:0000256" key="1">
    <source>
        <dbReference type="SAM" id="Phobius"/>
    </source>
</evidence>
<keyword evidence="3" id="KW-1185">Reference proteome</keyword>
<sequence>MADNITAYPAFWHHYLREHSSPRTRAPALFGTVLALAILVLGLFVFEPWLIPAAIVCGYFLAWIGHMTIGRNRPATFTYPLWSLGSDFRRFFLWIIGQPGRHLRAEGVEAATRKG</sequence>
<dbReference type="Pfam" id="PF06127">
    <property type="entry name" value="Mpo1-like"/>
    <property type="match status" value="1"/>
</dbReference>
<protein>
    <submittedName>
        <fullName evidence="2">DUF962 domain-containing protein</fullName>
    </submittedName>
</protein>
<gene>
    <name evidence="2" type="ORF">OH818_09005</name>
</gene>
<dbReference type="PANTHER" id="PTHR34205:SF2">
    <property type="entry name" value="DUF962 DOMAIN-CONTAINING PROTEIN"/>
    <property type="match status" value="1"/>
</dbReference>
<dbReference type="PANTHER" id="PTHR34205">
    <property type="entry name" value="TRANSMEMBRANE PROTEIN"/>
    <property type="match status" value="1"/>
</dbReference>
<dbReference type="RefSeq" id="WP_268882687.1">
    <property type="nucleotide sequence ID" value="NZ_CP114029.1"/>
</dbReference>
<evidence type="ECO:0000313" key="3">
    <source>
        <dbReference type="Proteomes" id="UP001164020"/>
    </source>
</evidence>
<dbReference type="InterPro" id="IPR009305">
    <property type="entry name" value="Mpo1-like"/>
</dbReference>
<feature type="transmembrane region" description="Helical" evidence="1">
    <location>
        <begin position="50"/>
        <end position="69"/>
    </location>
</feature>
<name>A0ABY7C5B7_9HYPH</name>
<proteinExistence type="predicted"/>
<keyword evidence="1" id="KW-0812">Transmembrane</keyword>